<feature type="region of interest" description="Disordered" evidence="1">
    <location>
        <begin position="255"/>
        <end position="279"/>
    </location>
</feature>
<dbReference type="EMBL" id="PEDP01006535">
    <property type="protein sequence ID" value="POS81873.1"/>
    <property type="molecule type" value="Genomic_DNA"/>
</dbReference>
<accession>A0A2S4PIL4</accession>
<dbReference type="OrthoDB" id="3561817at2759"/>
<dbReference type="AlphaFoldDB" id="A0A2S4PIL4"/>
<evidence type="ECO:0000313" key="2">
    <source>
        <dbReference type="EMBL" id="POS81873.1"/>
    </source>
</evidence>
<evidence type="ECO:0000256" key="1">
    <source>
        <dbReference type="SAM" id="MobiDB-lite"/>
    </source>
</evidence>
<dbReference type="Proteomes" id="UP000237438">
    <property type="component" value="Unassembled WGS sequence"/>
</dbReference>
<gene>
    <name evidence="2" type="ORF">EPUL_006418</name>
</gene>
<name>A0A2S4PIL4_9PEZI</name>
<proteinExistence type="predicted"/>
<sequence>MIRLGPEHEARKTGAFELRQKVQELVFDKSLVSDVWAVPSGVAILAPTPAKAAAILQNKTAIENLFGSAVVERQEKWTYFIIGPIPKKARCLENFCDPMDGLLSEEIAAVKEIIPIRYMNWIRRSQDDQTFGHIRISVPEAKSNKFLPRLRLFGEAVFVQRIRQRQQPIVCDKCYGFHTTRTCARTPKCKTCATEAHDGPCKNPTRCLNCRGSHSSKDITCPARPRRVNGVLIRPTGAKLHQIRAAGAREFAKTNSQYTPNTSQTPSSTMNIESRVFSQ</sequence>
<dbReference type="STRING" id="225359.A0A2S4PIL4"/>
<organism evidence="2 3">
    <name type="scientific">Erysiphe pulchra</name>
    <dbReference type="NCBI Taxonomy" id="225359"/>
    <lineage>
        <taxon>Eukaryota</taxon>
        <taxon>Fungi</taxon>
        <taxon>Dikarya</taxon>
        <taxon>Ascomycota</taxon>
        <taxon>Pezizomycotina</taxon>
        <taxon>Leotiomycetes</taxon>
        <taxon>Erysiphales</taxon>
        <taxon>Erysiphaceae</taxon>
        <taxon>Erysiphe</taxon>
    </lineage>
</organism>
<comment type="caution">
    <text evidence="2">The sequence shown here is derived from an EMBL/GenBank/DDBJ whole genome shotgun (WGS) entry which is preliminary data.</text>
</comment>
<keyword evidence="3" id="KW-1185">Reference proteome</keyword>
<protein>
    <submittedName>
        <fullName evidence="2">Uncharacterized protein</fullName>
    </submittedName>
</protein>
<feature type="non-terminal residue" evidence="2">
    <location>
        <position position="279"/>
    </location>
</feature>
<reference evidence="2 3" key="1">
    <citation type="submission" date="2017-10" db="EMBL/GenBank/DDBJ databases">
        <title>Development of genomic resources for the powdery mildew, Erysiphe pulchra.</title>
        <authorList>
            <person name="Wadl P.A."/>
            <person name="Mack B.M."/>
            <person name="Moore G."/>
            <person name="Beltz S.B."/>
        </authorList>
    </citation>
    <scope>NUCLEOTIDE SEQUENCE [LARGE SCALE GENOMIC DNA]</scope>
    <source>
        <strain evidence="2">Cflorida</strain>
    </source>
</reference>
<evidence type="ECO:0000313" key="3">
    <source>
        <dbReference type="Proteomes" id="UP000237438"/>
    </source>
</evidence>